<proteinExistence type="predicted"/>
<dbReference type="STRING" id="685588.A0A067S7C1"/>
<dbReference type="GO" id="GO:0004867">
    <property type="term" value="F:serine-type endopeptidase inhibitor activity"/>
    <property type="evidence" value="ECO:0007669"/>
    <property type="project" value="InterPro"/>
</dbReference>
<dbReference type="HOGENOM" id="CLU_653912_0_0_1"/>
<organism evidence="1 2">
    <name type="scientific">Galerina marginata (strain CBS 339.88)</name>
    <dbReference type="NCBI Taxonomy" id="685588"/>
    <lineage>
        <taxon>Eukaryota</taxon>
        <taxon>Fungi</taxon>
        <taxon>Dikarya</taxon>
        <taxon>Basidiomycota</taxon>
        <taxon>Agaricomycotina</taxon>
        <taxon>Agaricomycetes</taxon>
        <taxon>Agaricomycetidae</taxon>
        <taxon>Agaricales</taxon>
        <taxon>Agaricineae</taxon>
        <taxon>Strophariaceae</taxon>
        <taxon>Galerina</taxon>
    </lineage>
</organism>
<accession>A0A067S7C1</accession>
<dbReference type="Proteomes" id="UP000027222">
    <property type="component" value="Unassembled WGS sequence"/>
</dbReference>
<protein>
    <submittedName>
        <fullName evidence="1">Uncharacterized protein</fullName>
    </submittedName>
</protein>
<evidence type="ECO:0000313" key="1">
    <source>
        <dbReference type="EMBL" id="KDR66711.1"/>
    </source>
</evidence>
<dbReference type="OrthoDB" id="3266227at2759"/>
<reference evidence="2" key="1">
    <citation type="journal article" date="2014" name="Proc. Natl. Acad. Sci. U.S.A.">
        <title>Extensive sampling of basidiomycete genomes demonstrates inadequacy of the white-rot/brown-rot paradigm for wood decay fungi.</title>
        <authorList>
            <person name="Riley R."/>
            <person name="Salamov A.A."/>
            <person name="Brown D.W."/>
            <person name="Nagy L.G."/>
            <person name="Floudas D."/>
            <person name="Held B.W."/>
            <person name="Levasseur A."/>
            <person name="Lombard V."/>
            <person name="Morin E."/>
            <person name="Otillar R."/>
            <person name="Lindquist E.A."/>
            <person name="Sun H."/>
            <person name="LaButti K.M."/>
            <person name="Schmutz J."/>
            <person name="Jabbour D."/>
            <person name="Luo H."/>
            <person name="Baker S.E."/>
            <person name="Pisabarro A.G."/>
            <person name="Walton J.D."/>
            <person name="Blanchette R.A."/>
            <person name="Henrissat B."/>
            <person name="Martin F."/>
            <person name="Cullen D."/>
            <person name="Hibbett D.S."/>
            <person name="Grigoriev I.V."/>
        </authorList>
    </citation>
    <scope>NUCLEOTIDE SEQUENCE [LARGE SCALE GENOMIC DNA]</scope>
    <source>
        <strain evidence="2">CBS 339.88</strain>
    </source>
</reference>
<dbReference type="InterPro" id="IPR035992">
    <property type="entry name" value="Ricin_B-like_lectins"/>
</dbReference>
<dbReference type="Gene3D" id="2.80.10.50">
    <property type="match status" value="1"/>
</dbReference>
<dbReference type="AlphaFoldDB" id="A0A067S7C1"/>
<dbReference type="SUPFAM" id="SSF50370">
    <property type="entry name" value="Ricin B-like lectins"/>
    <property type="match status" value="1"/>
</dbReference>
<dbReference type="InterPro" id="IPR031755">
    <property type="entry name" value="Inhibitor_I66"/>
</dbReference>
<sequence>MPIKSGRYFVVNVKSRNRAFLPNPNSDEPLQSMFKQNDTGEQWNVEDLENGYHYIVNVRHKQYAASGDRPSAGALVAGWERAQPWLIQKTRVKGKYTISTTDSKHFWGVPDDEHSTPIALANRYTDPRNWWMFKDVETDGDAEIEPTLNNGRTAYDTATGDKAFQTVFFELVLPHVSRSKPLELDLVIVQEMPNKFIQNAAETMNEICRPLIRSGQLSPSNLSIKIIEIESFQRASRQRFSGIQTFDGLQDYQGYDFPWIRCPGPVIPSSLVQGIKDFRSLATKVVVLNLTSIPIRNGGQALIKLIYQMRNLGVILFLTLSEPHLPDTLFDTDLFRELARLSSGTILTLPEAKNNFYQCIVNYLEDFEIDSIKTRIPDVTTIKPELPLRLRKHLTLDAFIEEGYADDPETPDDDPQPKDD</sequence>
<name>A0A067S7C1_GALM3</name>
<gene>
    <name evidence="1" type="ORF">GALMADRAFT_147605</name>
</gene>
<dbReference type="EMBL" id="KL142420">
    <property type="protein sequence ID" value="KDR66711.1"/>
    <property type="molecule type" value="Genomic_DNA"/>
</dbReference>
<dbReference type="Pfam" id="PF16850">
    <property type="entry name" value="Inhibitor_I66"/>
    <property type="match status" value="1"/>
</dbReference>
<evidence type="ECO:0000313" key="2">
    <source>
        <dbReference type="Proteomes" id="UP000027222"/>
    </source>
</evidence>
<keyword evidence="2" id="KW-1185">Reference proteome</keyword>